<reference evidence="1" key="2">
    <citation type="submission" date="2017-05" db="EMBL/GenBank/DDBJ databases">
        <authorList>
            <person name="Song R."/>
            <person name="Chenine A.L."/>
            <person name="Ruprecht R.M."/>
        </authorList>
    </citation>
    <scope>NUCLEOTIDE SEQUENCE [LARGE SCALE GENOMIC DNA]</scope>
    <source>
        <strain evidence="1">S567_C10_BS</strain>
    </source>
</reference>
<dbReference type="AlphaFoldDB" id="A0A072ZR18"/>
<dbReference type="EMBL" id="NSNE01000025">
    <property type="protein sequence ID" value="RPM05416.1"/>
    <property type="molecule type" value="Genomic_DNA"/>
</dbReference>
<reference evidence="4" key="1">
    <citation type="submission" date="2017-05" db="EMBL/GenBank/DDBJ databases">
        <authorList>
            <person name="Giani T."/>
            <person name="Arena F."/>
            <person name="Pollini S."/>
            <person name="Di Pilato V."/>
            <person name="D'Andrea M.M."/>
            <person name="Henrici De Angelis L."/>
            <person name="Bassetti M."/>
            <person name="Rossolini G.M."/>
        </authorList>
    </citation>
    <scope>NUCLEOTIDE SEQUENCE [LARGE SCALE GENOMIC DNA]</scope>
    <source>
        <strain evidence="4">S567_C10_BS</strain>
    </source>
</reference>
<evidence type="ECO:0000313" key="2">
    <source>
        <dbReference type="EMBL" id="RCI76778.1"/>
    </source>
</evidence>
<dbReference type="eggNOG" id="COG0683">
    <property type="taxonomic scope" value="Bacteria"/>
</dbReference>
<evidence type="ECO:0000313" key="5">
    <source>
        <dbReference type="Proteomes" id="UP000253594"/>
    </source>
</evidence>
<reference evidence="3 6" key="3">
    <citation type="submission" date="2017-08" db="EMBL/GenBank/DDBJ databases">
        <authorList>
            <person name="Feschi L."/>
            <person name="Jeukens J."/>
            <person name="Emond-Rheault J.-G."/>
            <person name="Kukavica-Ibrulj I."/>
            <person name="Boyle B."/>
            <person name="Levesque R.C."/>
        </authorList>
    </citation>
    <scope>NUCLEOTIDE SEQUENCE [LARGE SCALE GENOMIC DNA]</scope>
    <source>
        <strain evidence="3 6">PA-W36</strain>
    </source>
</reference>
<sequence length="385" mass="42845">MGSHQERPLIGLLFSETGVTADIERSQRYGALLAVEQLNREGGVGGRPIETLSQDPGGDPDRYRLCAEDFIRNRGVRFLVGCYMSHTRKAVMPVVERADALLCYPTPYEGFEYSPNIVYGGPAPNQNSAPLAAYLIRHYGERVVFIGSDYIYPRESNHVMRHLYRQHGGTVLEEIYIPLYPSDDDVQRAVERIYQARADVVFSTVVGTGTAELYRAIARRYGDGRRPPIASLTTSEAEVAKMESDVAEGQVVVAPYFSSIDTPASRAFVQACHGFFPENATITAWAEAAYWQTLLLGRAAQAAGSWRVEDVQRHLYDIDIDAPQGPVRVERQNNHSRLSSRIAEIDARGVFQVRWQSPEPIRPDPYVVVHNLDDWSASMGGGALP</sequence>
<dbReference type="GO" id="GO:0006865">
    <property type="term" value="P:amino acid transport"/>
    <property type="evidence" value="ECO:0007669"/>
    <property type="project" value="InterPro"/>
</dbReference>
<evidence type="ECO:0000313" key="1">
    <source>
        <dbReference type="EMBL" id="OTI58852.1"/>
    </source>
</evidence>
<reference evidence="3 6" key="5">
    <citation type="submission" date="2019-01" db="EMBL/GenBank/DDBJ databases">
        <title>The Pseudomonas aeruginosa pan-genome provides new insights on its population structure, horizontal gene transfer and pathogenicity.</title>
        <authorList>
            <person name="Freschi L."/>
            <person name="Vincent A.T."/>
            <person name="Jeukens J."/>
            <person name="Emond-Rheault J.-G."/>
            <person name="Kukavica-Ibrulj I."/>
            <person name="Dupont M.-J."/>
            <person name="Charette S.J."/>
            <person name="Boyle B."/>
            <person name="Levesque R.C."/>
        </authorList>
    </citation>
    <scope>NUCLEOTIDE SEQUENCE [LARGE SCALE GENOMIC DNA]</scope>
    <source>
        <strain evidence="3 6">PA-W36</strain>
    </source>
</reference>
<dbReference type="Pfam" id="PF13433">
    <property type="entry name" value="Peripla_BP_5"/>
    <property type="match status" value="1"/>
</dbReference>
<dbReference type="PANTHER" id="PTHR47628">
    <property type="match status" value="1"/>
</dbReference>
<dbReference type="InterPro" id="IPR039570">
    <property type="entry name" value="AmiC_PBP1"/>
</dbReference>
<reference evidence="2 5" key="4">
    <citation type="submission" date="2018-07" db="EMBL/GenBank/DDBJ databases">
        <title>Mechanisms of high-level aminoglycoside resistance among Gram-negative pathogens in Brazil.</title>
        <authorList>
            <person name="Ballaben A.S."/>
            <person name="Darini A.L.C."/>
            <person name="Doi Y."/>
        </authorList>
    </citation>
    <scope>NUCLEOTIDE SEQUENCE [LARGE SCALE GENOMIC DNA]</scope>
    <source>
        <strain evidence="2 5">B2-305</strain>
    </source>
</reference>
<dbReference type="CDD" id="cd06357">
    <property type="entry name" value="PBP1_AmiC"/>
    <property type="match status" value="1"/>
</dbReference>
<dbReference type="PANTHER" id="PTHR47628:SF1">
    <property type="entry name" value="ALIPHATIC AMIDASE EXPRESSION-REGULATING PROTEIN"/>
    <property type="match status" value="1"/>
</dbReference>
<dbReference type="InterPro" id="IPR028082">
    <property type="entry name" value="Peripla_BP_I"/>
</dbReference>
<gene>
    <name evidence="1" type="ORF">CAZ10_21825</name>
    <name evidence="2" type="ORF">DT376_00580</name>
    <name evidence="3" type="ORF">IPC1295_29350</name>
</gene>
<evidence type="ECO:0000313" key="3">
    <source>
        <dbReference type="EMBL" id="RPM05416.1"/>
    </source>
</evidence>
<dbReference type="Proteomes" id="UP000253594">
    <property type="component" value="Unassembled WGS sequence"/>
</dbReference>
<evidence type="ECO:0000313" key="6">
    <source>
        <dbReference type="Proteomes" id="UP000284767"/>
    </source>
</evidence>
<protein>
    <submittedName>
        <fullName evidence="1">Transcriptional regulator</fullName>
    </submittedName>
</protein>
<comment type="caution">
    <text evidence="1">The sequence shown here is derived from an EMBL/GenBank/DDBJ whole genome shotgun (WGS) entry which is preliminary data.</text>
</comment>
<dbReference type="Proteomes" id="UP000194857">
    <property type="component" value="Unassembled WGS sequence"/>
</dbReference>
<accession>A0A072ZR18</accession>
<proteinExistence type="predicted"/>
<dbReference type="Proteomes" id="UP000284767">
    <property type="component" value="Unassembled WGS sequence"/>
</dbReference>
<dbReference type="InterPro" id="IPR000709">
    <property type="entry name" value="Leu_Ile_Val-bd"/>
</dbReference>
<dbReference type="SUPFAM" id="SSF53822">
    <property type="entry name" value="Periplasmic binding protein-like I"/>
    <property type="match status" value="1"/>
</dbReference>
<name>A0A072ZR18_PSEAI</name>
<dbReference type="GO" id="GO:0033218">
    <property type="term" value="F:amide binding"/>
    <property type="evidence" value="ECO:0007669"/>
    <property type="project" value="InterPro"/>
</dbReference>
<dbReference type="Gene3D" id="3.40.50.2300">
    <property type="match status" value="2"/>
</dbReference>
<dbReference type="EMBL" id="NFFZ01000012">
    <property type="protein sequence ID" value="OTI58852.1"/>
    <property type="molecule type" value="Genomic_DNA"/>
</dbReference>
<dbReference type="RefSeq" id="WP_003117566.1">
    <property type="nucleotide sequence ID" value="NZ_AP014839.1"/>
</dbReference>
<organism evidence="1 4">
    <name type="scientific">Pseudomonas aeruginosa</name>
    <dbReference type="NCBI Taxonomy" id="287"/>
    <lineage>
        <taxon>Bacteria</taxon>
        <taxon>Pseudomonadati</taxon>
        <taxon>Pseudomonadota</taxon>
        <taxon>Gammaproteobacteria</taxon>
        <taxon>Pseudomonadales</taxon>
        <taxon>Pseudomonadaceae</taxon>
        <taxon>Pseudomonas</taxon>
    </lineage>
</organism>
<dbReference type="EMBL" id="QORE01000005">
    <property type="protein sequence ID" value="RCI76778.1"/>
    <property type="molecule type" value="Genomic_DNA"/>
</dbReference>
<dbReference type="PRINTS" id="PR00337">
    <property type="entry name" value="LEUILEVALBP"/>
</dbReference>
<evidence type="ECO:0000313" key="4">
    <source>
        <dbReference type="Proteomes" id="UP000194857"/>
    </source>
</evidence>